<dbReference type="PROSITE" id="PS50111">
    <property type="entry name" value="CHEMOTAXIS_TRANSDUC_2"/>
    <property type="match status" value="1"/>
</dbReference>
<name>A0AB72X2W0_9RALS</name>
<dbReference type="PANTHER" id="PTHR43531">
    <property type="entry name" value="PROTEIN ICFG"/>
    <property type="match status" value="1"/>
</dbReference>
<dbReference type="InterPro" id="IPR004089">
    <property type="entry name" value="MCPsignal_dom"/>
</dbReference>
<dbReference type="AlphaFoldDB" id="A0AB72X2W0"/>
<dbReference type="Pfam" id="PF12729">
    <property type="entry name" value="4HB_MCP_1"/>
    <property type="match status" value="1"/>
</dbReference>
<evidence type="ECO:0000256" key="2">
    <source>
        <dbReference type="ARBA" id="ARBA00022481"/>
    </source>
</evidence>
<accession>A0AB72X2W0</accession>
<evidence type="ECO:0000256" key="1">
    <source>
        <dbReference type="ARBA" id="ARBA00004370"/>
    </source>
</evidence>
<reference evidence="7 8" key="1">
    <citation type="submission" date="2023-07" db="EMBL/GenBank/DDBJ databases">
        <authorList>
            <person name="Peeters C."/>
        </authorList>
    </citation>
    <scope>NUCLEOTIDE SEQUENCE [LARGE SCALE GENOMIC DNA]</scope>
    <source>
        <strain evidence="7 8">R-16034</strain>
    </source>
</reference>
<dbReference type="InterPro" id="IPR024478">
    <property type="entry name" value="HlyB_4HB_MCP"/>
</dbReference>
<dbReference type="InterPro" id="IPR051310">
    <property type="entry name" value="MCP_chemotaxis"/>
</dbReference>
<evidence type="ECO:0000256" key="4">
    <source>
        <dbReference type="PROSITE-ProRule" id="PRU00284"/>
    </source>
</evidence>
<comment type="similarity">
    <text evidence="3">Belongs to the methyl-accepting chemotaxis (MCP) protein family.</text>
</comment>
<dbReference type="PROSITE" id="PS51257">
    <property type="entry name" value="PROKAR_LIPOPROTEIN"/>
    <property type="match status" value="1"/>
</dbReference>
<dbReference type="GO" id="GO:0007165">
    <property type="term" value="P:signal transduction"/>
    <property type="evidence" value="ECO:0007669"/>
    <property type="project" value="UniProtKB-KW"/>
</dbReference>
<dbReference type="Gene3D" id="1.10.287.950">
    <property type="entry name" value="Methyl-accepting chemotaxis protein"/>
    <property type="match status" value="1"/>
</dbReference>
<keyword evidence="4" id="KW-0807">Transducer</keyword>
<keyword evidence="5" id="KW-1133">Transmembrane helix</keyword>
<sequence>MTVKAKLIGAFGALAFLVAVVAAISCYQLNALGNQFRDFERGIYLRTKLADSIRSAVNQRAIAARNAVLSSDEAARARELQAVEKAHADVEQQLAKLEAEAQNGPNVTDTARKMIAAIRTVETKYGPVVVEIVRLARAGQHDAAVQMINRDCIPLLAALRTAVREFEDYANGRAAKSVESAQAYAASGVWVGVGAGLFGFALASILGWAIARSLLRSLGAEPVALAESATRIASGDFRPHASFDVAHPGSVLSSMKTICDGLGTLIGQVGEAAHSVSAGSTQIASGNVDLSSRTEEQASALEEMASSMEELTTTVQQNAAHAQQAAALATNASSIAQQGSTDVGDVVSVINKISDGSARIGEITGLIEGIAFQTNILALNAAVEAARAGEQGRGFAVVASEVRALAQRSSTAAKEIKELIETSRAHVKEGAIVADRAGKTMESVTTSVASVTTLIEEIAAACAEQSQGIAQVHIAVSEMDEMTQRNAALVEEAAAASQALEEQGKALAHSVQSFQVA</sequence>
<evidence type="ECO:0000256" key="5">
    <source>
        <dbReference type="SAM" id="Phobius"/>
    </source>
</evidence>
<keyword evidence="8" id="KW-1185">Reference proteome</keyword>
<gene>
    <name evidence="7" type="primary">trg_2</name>
    <name evidence="7" type="ORF">R16034_00894</name>
</gene>
<comment type="subcellular location">
    <subcellularLocation>
        <location evidence="1">Membrane</location>
    </subcellularLocation>
</comment>
<dbReference type="FunFam" id="1.10.287.950:FF:000001">
    <property type="entry name" value="Methyl-accepting chemotaxis sensory transducer"/>
    <property type="match status" value="1"/>
</dbReference>
<dbReference type="PRINTS" id="PR00260">
    <property type="entry name" value="CHEMTRNSDUCR"/>
</dbReference>
<organism evidence="7 8">
    <name type="scientific">Ralstonia edaphi</name>
    <dbReference type="NCBI Taxonomy" id="3058599"/>
    <lineage>
        <taxon>Bacteria</taxon>
        <taxon>Pseudomonadati</taxon>
        <taxon>Pseudomonadota</taxon>
        <taxon>Betaproteobacteria</taxon>
        <taxon>Burkholderiales</taxon>
        <taxon>Burkholderiaceae</taxon>
        <taxon>Ralstonia</taxon>
    </lineage>
</organism>
<dbReference type="InterPro" id="IPR004090">
    <property type="entry name" value="Chemotax_Me-accpt_rcpt"/>
</dbReference>
<evidence type="ECO:0000313" key="8">
    <source>
        <dbReference type="Proteomes" id="UP001189225"/>
    </source>
</evidence>
<dbReference type="EMBL" id="CATWHI010000001">
    <property type="protein sequence ID" value="CAJ0737916.1"/>
    <property type="molecule type" value="Genomic_DNA"/>
</dbReference>
<dbReference type="InterPro" id="IPR047347">
    <property type="entry name" value="YvaQ-like_sensor"/>
</dbReference>
<dbReference type="GO" id="GO:0004888">
    <property type="term" value="F:transmembrane signaling receptor activity"/>
    <property type="evidence" value="ECO:0007669"/>
    <property type="project" value="InterPro"/>
</dbReference>
<dbReference type="SUPFAM" id="SSF58104">
    <property type="entry name" value="Methyl-accepting chemotaxis protein (MCP) signaling domain"/>
    <property type="match status" value="1"/>
</dbReference>
<comment type="caution">
    <text evidence="7">The sequence shown here is derived from an EMBL/GenBank/DDBJ whole genome shotgun (WGS) entry which is preliminary data.</text>
</comment>
<protein>
    <submittedName>
        <fullName evidence="7">Methyl-accepting chemotaxis protein III</fullName>
    </submittedName>
</protein>
<evidence type="ECO:0000259" key="6">
    <source>
        <dbReference type="PROSITE" id="PS50111"/>
    </source>
</evidence>
<feature type="domain" description="Methyl-accepting transducer" evidence="6">
    <location>
        <begin position="272"/>
        <end position="501"/>
    </location>
</feature>
<dbReference type="Pfam" id="PF00015">
    <property type="entry name" value="MCPsignal"/>
    <property type="match status" value="1"/>
</dbReference>
<evidence type="ECO:0000256" key="3">
    <source>
        <dbReference type="ARBA" id="ARBA00029447"/>
    </source>
</evidence>
<proteinExistence type="inferred from homology"/>
<dbReference type="CDD" id="cd19411">
    <property type="entry name" value="MCP2201-like_sensor"/>
    <property type="match status" value="1"/>
</dbReference>
<dbReference type="PANTHER" id="PTHR43531:SF14">
    <property type="entry name" value="METHYL-ACCEPTING CHEMOTAXIS PROTEIN I-RELATED"/>
    <property type="match status" value="1"/>
</dbReference>
<dbReference type="RefSeq" id="WP_316898844.1">
    <property type="nucleotide sequence ID" value="NZ_CATWHI010000001.1"/>
</dbReference>
<evidence type="ECO:0000313" key="7">
    <source>
        <dbReference type="EMBL" id="CAJ0737916.1"/>
    </source>
</evidence>
<keyword evidence="5" id="KW-0812">Transmembrane</keyword>
<keyword evidence="5" id="KW-0472">Membrane</keyword>
<dbReference type="Proteomes" id="UP001189225">
    <property type="component" value="Unassembled WGS sequence"/>
</dbReference>
<dbReference type="GO" id="GO:0006935">
    <property type="term" value="P:chemotaxis"/>
    <property type="evidence" value="ECO:0007669"/>
    <property type="project" value="InterPro"/>
</dbReference>
<dbReference type="SMART" id="SM00283">
    <property type="entry name" value="MA"/>
    <property type="match status" value="1"/>
</dbReference>
<feature type="transmembrane region" description="Helical" evidence="5">
    <location>
        <begin position="189"/>
        <end position="211"/>
    </location>
</feature>
<dbReference type="GO" id="GO:0005886">
    <property type="term" value="C:plasma membrane"/>
    <property type="evidence" value="ECO:0007669"/>
    <property type="project" value="TreeGrafter"/>
</dbReference>
<keyword evidence="2" id="KW-0488">Methylation</keyword>